<dbReference type="Proteomes" id="UP000606974">
    <property type="component" value="Unassembled WGS sequence"/>
</dbReference>
<accession>A0A8H7E1E5</accession>
<sequence length="103" mass="11698">MVNIDRTQSGCYDTPEVILQANHLSSKSDAHCKAINQPRLDQGVKFRNLQLPFLQWSMGWRRSKSGLSLWMGAKIVEGQRYHFQSCRPRASSQLDKGEASFDG</sequence>
<evidence type="ECO:0000313" key="2">
    <source>
        <dbReference type="Proteomes" id="UP000606974"/>
    </source>
</evidence>
<comment type="caution">
    <text evidence="1">The sequence shown here is derived from an EMBL/GenBank/DDBJ whole genome shotgun (WGS) entry which is preliminary data.</text>
</comment>
<reference evidence="1" key="1">
    <citation type="submission" date="2020-02" db="EMBL/GenBank/DDBJ databases">
        <authorList>
            <person name="Palmer J.M."/>
        </authorList>
    </citation>
    <scope>NUCLEOTIDE SEQUENCE</scope>
    <source>
        <strain evidence="1">EPUS1.4</strain>
        <tissue evidence="1">Thallus</tissue>
    </source>
</reference>
<protein>
    <submittedName>
        <fullName evidence="1">Uncharacterized protein</fullName>
    </submittedName>
</protein>
<proteinExistence type="predicted"/>
<dbReference type="AlphaFoldDB" id="A0A8H7E1E5"/>
<organism evidence="1 2">
    <name type="scientific">Endocarpon pusillum</name>
    <dbReference type="NCBI Taxonomy" id="364733"/>
    <lineage>
        <taxon>Eukaryota</taxon>
        <taxon>Fungi</taxon>
        <taxon>Dikarya</taxon>
        <taxon>Ascomycota</taxon>
        <taxon>Pezizomycotina</taxon>
        <taxon>Eurotiomycetes</taxon>
        <taxon>Chaetothyriomycetidae</taxon>
        <taxon>Verrucariales</taxon>
        <taxon>Verrucariaceae</taxon>
        <taxon>Endocarpon</taxon>
    </lineage>
</organism>
<name>A0A8H7E1E5_9EURO</name>
<evidence type="ECO:0000313" key="1">
    <source>
        <dbReference type="EMBL" id="KAF7507009.1"/>
    </source>
</evidence>
<keyword evidence="2" id="KW-1185">Reference proteome</keyword>
<dbReference type="EMBL" id="JAACFV010000076">
    <property type="protein sequence ID" value="KAF7507009.1"/>
    <property type="molecule type" value="Genomic_DNA"/>
</dbReference>
<gene>
    <name evidence="1" type="ORF">GJ744_011033</name>
</gene>